<accession>A0A8I2YJ52</accession>
<comment type="caution">
    <text evidence="2">The sequence shown here is derived from an EMBL/GenBank/DDBJ whole genome shotgun (WGS) entry which is preliminary data.</text>
</comment>
<evidence type="ECO:0000259" key="1">
    <source>
        <dbReference type="SMART" id="SM01117"/>
    </source>
</evidence>
<dbReference type="Proteomes" id="UP000683000">
    <property type="component" value="Unassembled WGS sequence"/>
</dbReference>
<name>A0A8I2YJ52_9AGAM</name>
<organism evidence="2 3">
    <name type="scientific">Boletus reticuloceps</name>
    <dbReference type="NCBI Taxonomy" id="495285"/>
    <lineage>
        <taxon>Eukaryota</taxon>
        <taxon>Fungi</taxon>
        <taxon>Dikarya</taxon>
        <taxon>Basidiomycota</taxon>
        <taxon>Agaricomycotina</taxon>
        <taxon>Agaricomycetes</taxon>
        <taxon>Agaricomycetidae</taxon>
        <taxon>Boletales</taxon>
        <taxon>Boletineae</taxon>
        <taxon>Boletaceae</taxon>
        <taxon>Boletoideae</taxon>
        <taxon>Boletus</taxon>
    </lineage>
</organism>
<sequence length="140" mass="15530">MTIMRWNNRVGHMGYTPQEISTMANTSGRAISIYDGLIYDLTEYVNFGPSVQGPHGEVTPSADSQFMDSTLVNLFKYSSGQDLTKAIDNLNIGSRTLAAQKTCLCNLFLIGMVDSQNSPQYLSPRSTLVRLVRQRTTTNL</sequence>
<protein>
    <recommendedName>
        <fullName evidence="1">Cytochrome b5 heme-binding domain-containing protein</fullName>
    </recommendedName>
</protein>
<dbReference type="InterPro" id="IPR001199">
    <property type="entry name" value="Cyt_B5-like_heme/steroid-bd"/>
</dbReference>
<proteinExistence type="predicted"/>
<reference evidence="2" key="1">
    <citation type="submission" date="2021-03" db="EMBL/GenBank/DDBJ databases">
        <title>Evolutionary innovations through gain and loss of genes in the ectomycorrhizal Boletales.</title>
        <authorList>
            <person name="Wu G."/>
            <person name="Miyauchi S."/>
            <person name="Morin E."/>
            <person name="Yang Z.-L."/>
            <person name="Xu J."/>
            <person name="Martin F.M."/>
        </authorList>
    </citation>
    <scope>NUCLEOTIDE SEQUENCE</scope>
    <source>
        <strain evidence="2">BR01</strain>
    </source>
</reference>
<gene>
    <name evidence="2" type="ORF">JVT61DRAFT_8023</name>
</gene>
<dbReference type="AlphaFoldDB" id="A0A8I2YJ52"/>
<evidence type="ECO:0000313" key="3">
    <source>
        <dbReference type="Proteomes" id="UP000683000"/>
    </source>
</evidence>
<keyword evidence="3" id="KW-1185">Reference proteome</keyword>
<dbReference type="OrthoDB" id="2673886at2759"/>
<dbReference type="EMBL" id="JAGFBS010000029">
    <property type="protein sequence ID" value="KAG6372223.1"/>
    <property type="molecule type" value="Genomic_DNA"/>
</dbReference>
<evidence type="ECO:0000313" key="2">
    <source>
        <dbReference type="EMBL" id="KAG6372223.1"/>
    </source>
</evidence>
<feature type="domain" description="Cytochrome b5 heme-binding" evidence="1">
    <location>
        <begin position="15"/>
        <end position="114"/>
    </location>
</feature>
<dbReference type="SMART" id="SM01117">
    <property type="entry name" value="Cyt-b5"/>
    <property type="match status" value="1"/>
</dbReference>